<dbReference type="EMBL" id="JANBVB010000015">
    <property type="protein sequence ID" value="KAJ2899905.1"/>
    <property type="molecule type" value="Genomic_DNA"/>
</dbReference>
<evidence type="ECO:0000313" key="1">
    <source>
        <dbReference type="EMBL" id="KAJ2899905.1"/>
    </source>
</evidence>
<protein>
    <submittedName>
        <fullName evidence="1">60S ribosomal protein L38</fullName>
    </submittedName>
</protein>
<keyword evidence="1" id="KW-0687">Ribonucleoprotein</keyword>
<keyword evidence="2" id="KW-1185">Reference proteome</keyword>
<accession>A0ACC1M8Z7</accession>
<keyword evidence="1" id="KW-0689">Ribosomal protein</keyword>
<name>A0ACC1M8Z7_9FUNG</name>
<sequence length="373" mass="40160">MNAGGIFNSQGFDYIVYIDRKYNTDKISGCTGVLISPRHVLTQQSCLGVDPLTGSVDYANLTVVVSHTDSRNKRTSFNALVSQVYQSDRFTNGIFPSNIAVLRLNAVVPSSVATPVKIYAGDYKQSTPAMLAGYATVGAQNTNVSANNMRFENIGIQGDMYCLGANQFYNKNTDICSTVLSGLNTCKADLGAPILVPVDNGGTNNGNNTNTYALLALASSARGDTESGCTYAGTTGFYSWIYPFIQQISAVVGVNATQITLTNTTQSSTSDAYMHPTINFGSYTSGSGPSKAAIAYKSAKQIQDIKNFLEVTRRKDAVAVRVKKNGKIVKFKVRCSRYLYTLTVADAQKAVKLRQSLPPGLKVQDVGKKNKKN</sequence>
<proteinExistence type="predicted"/>
<organism evidence="1 2">
    <name type="scientific">Coemansia aciculifera</name>
    <dbReference type="NCBI Taxonomy" id="417176"/>
    <lineage>
        <taxon>Eukaryota</taxon>
        <taxon>Fungi</taxon>
        <taxon>Fungi incertae sedis</taxon>
        <taxon>Zoopagomycota</taxon>
        <taxon>Kickxellomycotina</taxon>
        <taxon>Kickxellomycetes</taxon>
        <taxon>Kickxellales</taxon>
        <taxon>Kickxellaceae</taxon>
        <taxon>Coemansia</taxon>
    </lineage>
</organism>
<dbReference type="Proteomes" id="UP001139981">
    <property type="component" value="Unassembled WGS sequence"/>
</dbReference>
<comment type="caution">
    <text evidence="1">The sequence shown here is derived from an EMBL/GenBank/DDBJ whole genome shotgun (WGS) entry which is preliminary data.</text>
</comment>
<gene>
    <name evidence="1" type="primary">RPL38</name>
    <name evidence="1" type="ORF">IWW38_000783</name>
</gene>
<evidence type="ECO:0000313" key="2">
    <source>
        <dbReference type="Proteomes" id="UP001139981"/>
    </source>
</evidence>
<reference evidence="1" key="1">
    <citation type="submission" date="2022-07" db="EMBL/GenBank/DDBJ databases">
        <title>Phylogenomic reconstructions and comparative analyses of Kickxellomycotina fungi.</title>
        <authorList>
            <person name="Reynolds N.K."/>
            <person name="Stajich J.E."/>
            <person name="Barry K."/>
            <person name="Grigoriev I.V."/>
            <person name="Crous P."/>
            <person name="Smith M.E."/>
        </authorList>
    </citation>
    <scope>NUCLEOTIDE SEQUENCE</scope>
    <source>
        <strain evidence="1">CBS 190363</strain>
    </source>
</reference>